<sequence length="359" mass="40134">MEKKPTRMDQDLQFVKSSIHYQRVLLGYKKSNVRRVQFDKYYQDDSDSDPEIAVRVVNKKQNYLPWQETIEKCVQKKRTGHNITTIEEIGQYSVHPAYTGQPTSSLQEHSVNDAGLTGYYRNEDCGKIKGSNIAYLMENKPVDILEMPSQETSSLISSQHVKPYVDKAGLPGVCTQNYEELNISEVSVNDPYGPTVAANLILNEKIYGVDVDALVDTAAQSSVTLKGAGAENKTKAIYASRLSIRISKTETTWRIIVADITDFVLLGLYFLHLRAVIDLADYTVKINKQTLHASAVKSKNKEMKVCSVSSNQNVVIPSMTAIELSAMLEGRVNNDICIQLNQKLNGVIMPYIVTSPEET</sequence>
<reference evidence="1 2" key="1">
    <citation type="submission" date="2020-06" db="EMBL/GenBank/DDBJ databases">
        <authorList>
            <person name="Li R."/>
            <person name="Bekaert M."/>
        </authorList>
    </citation>
    <scope>NUCLEOTIDE SEQUENCE [LARGE SCALE GENOMIC DNA]</scope>
    <source>
        <strain evidence="2">wild</strain>
    </source>
</reference>
<proteinExistence type="predicted"/>
<accession>A0A6J8EE55</accession>
<dbReference type="OrthoDB" id="6783748at2759"/>
<protein>
    <recommendedName>
        <fullName evidence="3">Peptidase A2 domain-containing protein</fullName>
    </recommendedName>
</protein>
<dbReference type="Proteomes" id="UP000507470">
    <property type="component" value="Unassembled WGS sequence"/>
</dbReference>
<dbReference type="EMBL" id="CACVKT020008736">
    <property type="protein sequence ID" value="CAC5417341.1"/>
    <property type="molecule type" value="Genomic_DNA"/>
</dbReference>
<organism evidence="1 2">
    <name type="scientific">Mytilus coruscus</name>
    <name type="common">Sea mussel</name>
    <dbReference type="NCBI Taxonomy" id="42192"/>
    <lineage>
        <taxon>Eukaryota</taxon>
        <taxon>Metazoa</taxon>
        <taxon>Spiralia</taxon>
        <taxon>Lophotrochozoa</taxon>
        <taxon>Mollusca</taxon>
        <taxon>Bivalvia</taxon>
        <taxon>Autobranchia</taxon>
        <taxon>Pteriomorphia</taxon>
        <taxon>Mytilida</taxon>
        <taxon>Mytiloidea</taxon>
        <taxon>Mytilidae</taxon>
        <taxon>Mytilinae</taxon>
        <taxon>Mytilus</taxon>
    </lineage>
</organism>
<gene>
    <name evidence="1" type="ORF">MCOR_49853</name>
</gene>
<name>A0A6J8EE55_MYTCO</name>
<evidence type="ECO:0008006" key="3">
    <source>
        <dbReference type="Google" id="ProtNLM"/>
    </source>
</evidence>
<evidence type="ECO:0000313" key="2">
    <source>
        <dbReference type="Proteomes" id="UP000507470"/>
    </source>
</evidence>
<dbReference type="AlphaFoldDB" id="A0A6J8EE55"/>
<keyword evidence="2" id="KW-1185">Reference proteome</keyword>
<evidence type="ECO:0000313" key="1">
    <source>
        <dbReference type="EMBL" id="CAC5417341.1"/>
    </source>
</evidence>